<proteinExistence type="inferred from homology"/>
<keyword evidence="8 11" id="KW-0539">Nucleus</keyword>
<dbReference type="NCBIfam" id="TIGR00617">
    <property type="entry name" value="rpa1"/>
    <property type="match status" value="1"/>
</dbReference>
<comment type="similarity">
    <text evidence="2 11">Belongs to the replication factor A protein 1 family.</text>
</comment>
<evidence type="ECO:0000313" key="18">
    <source>
        <dbReference type="Proteomes" id="UP000494040"/>
    </source>
</evidence>
<accession>A0A8I6RC59</accession>
<dbReference type="InterPro" id="IPR013955">
    <property type="entry name" value="Rep_factor-A_C"/>
</dbReference>
<keyword evidence="6 11" id="KW-0862">Zinc</keyword>
<dbReference type="CDD" id="cd04477">
    <property type="entry name" value="RPA1N"/>
    <property type="match status" value="1"/>
</dbReference>
<evidence type="ECO:0000256" key="1">
    <source>
        <dbReference type="ARBA" id="ARBA00004123"/>
    </source>
</evidence>
<feature type="domain" description="Replication factor A C-terminal" evidence="15">
    <location>
        <begin position="441"/>
        <end position="586"/>
    </location>
</feature>
<dbReference type="GO" id="GO:0005634">
    <property type="term" value="C:nucleus"/>
    <property type="evidence" value="ECO:0007669"/>
    <property type="project" value="UniProtKB-SubCell"/>
</dbReference>
<dbReference type="KEGG" id="clec:106662336"/>
<dbReference type="CDD" id="cd04474">
    <property type="entry name" value="RPA1_DBD_A"/>
    <property type="match status" value="1"/>
</dbReference>
<evidence type="ECO:0000259" key="14">
    <source>
        <dbReference type="Pfam" id="PF04057"/>
    </source>
</evidence>
<dbReference type="FunFam" id="2.40.50.140:FF:000117">
    <property type="entry name" value="Replication protein A subunit"/>
    <property type="match status" value="1"/>
</dbReference>
<dbReference type="GO" id="GO:0006281">
    <property type="term" value="P:DNA repair"/>
    <property type="evidence" value="ECO:0007669"/>
    <property type="project" value="InterPro"/>
</dbReference>
<evidence type="ECO:0000256" key="4">
    <source>
        <dbReference type="ARBA" id="ARBA00022723"/>
    </source>
</evidence>
<keyword evidence="5 11" id="KW-0863">Zinc-finger</keyword>
<dbReference type="GO" id="GO:0003677">
    <property type="term" value="F:DNA binding"/>
    <property type="evidence" value="ECO:0007669"/>
    <property type="project" value="UniProtKB-KW"/>
</dbReference>
<evidence type="ECO:0000256" key="10">
    <source>
        <dbReference type="ARBA" id="ARBA00062035"/>
    </source>
</evidence>
<feature type="domain" description="Replication protein A OB" evidence="16">
    <location>
        <begin position="285"/>
        <end position="383"/>
    </location>
</feature>
<gene>
    <name evidence="17" type="primary">106662336</name>
</gene>
<dbReference type="CDD" id="cd04475">
    <property type="entry name" value="RPA1_DBD_B"/>
    <property type="match status" value="1"/>
</dbReference>
<dbReference type="InterPro" id="IPR007199">
    <property type="entry name" value="Rep_factor-A_N"/>
</dbReference>
<dbReference type="GO" id="GO:0006310">
    <property type="term" value="P:DNA recombination"/>
    <property type="evidence" value="ECO:0007669"/>
    <property type="project" value="InterPro"/>
</dbReference>
<dbReference type="Pfam" id="PF04057">
    <property type="entry name" value="Rep-A_N"/>
    <property type="match status" value="1"/>
</dbReference>
<keyword evidence="4 11" id="KW-0479">Metal-binding</keyword>
<dbReference type="Pfam" id="PF08646">
    <property type="entry name" value="Rep_fac-A_C"/>
    <property type="match status" value="1"/>
</dbReference>
<dbReference type="FunFam" id="2.40.50.140:FF:000064">
    <property type="entry name" value="Replication protein A subunit"/>
    <property type="match status" value="1"/>
</dbReference>
<dbReference type="GO" id="GO:0006260">
    <property type="term" value="P:DNA replication"/>
    <property type="evidence" value="ECO:0007669"/>
    <property type="project" value="UniProtKB-KW"/>
</dbReference>
<evidence type="ECO:0000256" key="12">
    <source>
        <dbReference type="SAM" id="MobiDB-lite"/>
    </source>
</evidence>
<feature type="domain" description="Replication factor-A protein 1 N-terminal" evidence="14">
    <location>
        <begin position="5"/>
        <end position="106"/>
    </location>
</feature>
<comment type="subcellular location">
    <subcellularLocation>
        <location evidence="1 11">Nucleus</location>
    </subcellularLocation>
</comment>
<evidence type="ECO:0000256" key="5">
    <source>
        <dbReference type="ARBA" id="ARBA00022771"/>
    </source>
</evidence>
<dbReference type="PANTHER" id="PTHR47165:SF4">
    <property type="entry name" value="OS03G0429900 PROTEIN"/>
    <property type="match status" value="1"/>
</dbReference>
<feature type="domain" description="Replication protein A 70 kDa DNA-binding subunit B/D first OB fold" evidence="13">
    <location>
        <begin position="164"/>
        <end position="268"/>
    </location>
</feature>
<dbReference type="AlphaFoldDB" id="A0A8I6RC59"/>
<dbReference type="InterPro" id="IPR012340">
    <property type="entry name" value="NA-bd_OB-fold"/>
</dbReference>
<dbReference type="SUPFAM" id="SSF50249">
    <property type="entry name" value="Nucleic acid-binding proteins"/>
    <property type="match status" value="4"/>
</dbReference>
<dbReference type="FunFam" id="2.40.50.140:FF:000041">
    <property type="entry name" value="Replication protein A subunit"/>
    <property type="match status" value="1"/>
</dbReference>
<dbReference type="Pfam" id="PF16900">
    <property type="entry name" value="REPA_OB_2"/>
    <property type="match status" value="1"/>
</dbReference>
<dbReference type="CDD" id="cd04476">
    <property type="entry name" value="RPA1_DBD_C"/>
    <property type="match status" value="1"/>
</dbReference>
<comment type="subunit">
    <text evidence="10 11">Component of the heterotrimeric canonical replication protein A complex (RPA).</text>
</comment>
<dbReference type="EnsemblMetazoa" id="XM_014386367.2">
    <property type="protein sequence ID" value="XP_014241853.1"/>
    <property type="gene ID" value="LOC106662336"/>
</dbReference>
<evidence type="ECO:0000259" key="15">
    <source>
        <dbReference type="Pfam" id="PF08646"/>
    </source>
</evidence>
<dbReference type="OrthoDB" id="1751331at2759"/>
<evidence type="ECO:0000256" key="11">
    <source>
        <dbReference type="RuleBase" id="RU364130"/>
    </source>
</evidence>
<reference evidence="17" key="1">
    <citation type="submission" date="2022-01" db="UniProtKB">
        <authorList>
            <consortium name="EnsemblMetazoa"/>
        </authorList>
    </citation>
    <scope>IDENTIFICATION</scope>
</reference>
<dbReference type="GO" id="GO:0008270">
    <property type="term" value="F:zinc ion binding"/>
    <property type="evidence" value="ECO:0007669"/>
    <property type="project" value="UniProtKB-KW"/>
</dbReference>
<organism evidence="17 18">
    <name type="scientific">Cimex lectularius</name>
    <name type="common">Bed bug</name>
    <name type="synonym">Acanthia lectularia</name>
    <dbReference type="NCBI Taxonomy" id="79782"/>
    <lineage>
        <taxon>Eukaryota</taxon>
        <taxon>Metazoa</taxon>
        <taxon>Ecdysozoa</taxon>
        <taxon>Arthropoda</taxon>
        <taxon>Hexapoda</taxon>
        <taxon>Insecta</taxon>
        <taxon>Pterygota</taxon>
        <taxon>Neoptera</taxon>
        <taxon>Paraneoptera</taxon>
        <taxon>Hemiptera</taxon>
        <taxon>Heteroptera</taxon>
        <taxon>Panheteroptera</taxon>
        <taxon>Cimicomorpha</taxon>
        <taxon>Cimicidae</taxon>
        <taxon>Cimex</taxon>
    </lineage>
</organism>
<keyword evidence="18" id="KW-1185">Reference proteome</keyword>
<keyword evidence="3 11" id="KW-0235">DNA replication</keyword>
<dbReference type="Pfam" id="PF02721">
    <property type="entry name" value="DUF223"/>
    <property type="match status" value="1"/>
</dbReference>
<name>A0A8I6RC59_CIMLE</name>
<evidence type="ECO:0000256" key="6">
    <source>
        <dbReference type="ARBA" id="ARBA00022833"/>
    </source>
</evidence>
<dbReference type="PANTHER" id="PTHR47165">
    <property type="entry name" value="OS03G0429900 PROTEIN"/>
    <property type="match status" value="1"/>
</dbReference>
<keyword evidence="7 11" id="KW-0238">DNA-binding</keyword>
<evidence type="ECO:0000256" key="8">
    <source>
        <dbReference type="ARBA" id="ARBA00023242"/>
    </source>
</evidence>
<feature type="region of interest" description="Disordered" evidence="12">
    <location>
        <begin position="119"/>
        <end position="150"/>
    </location>
</feature>
<feature type="compositionally biased region" description="Polar residues" evidence="12">
    <location>
        <begin position="132"/>
        <end position="150"/>
    </location>
</feature>
<protein>
    <recommendedName>
        <fullName evidence="11">Replication protein A subunit</fullName>
    </recommendedName>
</protein>
<evidence type="ECO:0000256" key="9">
    <source>
        <dbReference type="ARBA" id="ARBA00058595"/>
    </source>
</evidence>
<evidence type="ECO:0000259" key="13">
    <source>
        <dbReference type="Pfam" id="PF02721"/>
    </source>
</evidence>
<dbReference type="InterPro" id="IPR031657">
    <property type="entry name" value="REPA_OB_2"/>
</dbReference>
<dbReference type="InterPro" id="IPR003871">
    <property type="entry name" value="RFA1B/D_OB_1st"/>
</dbReference>
<evidence type="ECO:0000256" key="2">
    <source>
        <dbReference type="ARBA" id="ARBA00005690"/>
    </source>
</evidence>
<evidence type="ECO:0000256" key="7">
    <source>
        <dbReference type="ARBA" id="ARBA00023125"/>
    </source>
</evidence>
<evidence type="ECO:0000259" key="16">
    <source>
        <dbReference type="Pfam" id="PF16900"/>
    </source>
</evidence>
<sequence>MSYQLSEGAIRTIMNGGEYLNPVVQILGSKAIPAQSGATERYRLLISDGEYLNSFAMLATQLTPMLTSGQLSEYSVVKITNHVVSAVKNDKGSKRIMIILEIDVLKPGSEVGMKIGNPVPFTEGAEKPKTQEAPNASTQPARTQTPRRSINDTVYNTPSATRTHPIVSLSPYQNNWVIKARVMSKSPMRTWSNAKSEGKLFSIDLIDESGEIRATAFKEQADKYFDLIEENKIYYISKCILKMANKKFSTLKNDYEMTFTNDTKVIPCVEQDDKIPTLQFNFQSIATIQEAEAGALIDFIGVCKSASDVVNLTSRTTNKELKKREVIVVDPSLSSVVLTLWGQQAEDFSADTQPVVAIRAGKVSEFGGGKTVSLIGSSSMQINPDIPEAHRIRGWFDCLTDDTKFNSVSSRLADSGNSSGQFYTIAEAKAAKLGCSDKADYFNLYSNILYIKTDKCVYKACPTPDCQKKVIDQNTGQYRCEKCNKEFDNFKYRLMLTANIGDFTGNQWITMFQDSAEELLSTKADDVGRWQEEDGSQFNEVFKNVTLKPYVFRVRAKMETFNDENRLKLTAFSVKKPDYKERCTRLISEIKEMAGIQLAN</sequence>
<dbReference type="Gene3D" id="2.40.50.140">
    <property type="entry name" value="Nucleic acid-binding proteins"/>
    <property type="match status" value="4"/>
</dbReference>
<dbReference type="Proteomes" id="UP000494040">
    <property type="component" value="Unassembled WGS sequence"/>
</dbReference>
<dbReference type="OMA" id="FNSYAML"/>
<evidence type="ECO:0000256" key="3">
    <source>
        <dbReference type="ARBA" id="ARBA00022705"/>
    </source>
</evidence>
<dbReference type="InterPro" id="IPR004591">
    <property type="entry name" value="Rfa1"/>
</dbReference>
<comment type="function">
    <text evidence="9 11">As part of the heterotrimeric replication protein A complex (RPA/RP-A), binds and stabilizes single-stranded DNA intermediates, that form during DNA replication or upon DNA stress. It prevents their reannealing and in parallel, recruits and activates different proteins and complexes involved in DNA metabolism. Thereby, it plays an essential role both in DNA replication and the cellular response to DNA damage.</text>
</comment>
<dbReference type="FunFam" id="2.40.50.140:FF:000090">
    <property type="entry name" value="Replication protein A subunit"/>
    <property type="match status" value="1"/>
</dbReference>
<evidence type="ECO:0000313" key="17">
    <source>
        <dbReference type="EnsemblMetazoa" id="XP_014241853.1"/>
    </source>
</evidence>
<dbReference type="InterPro" id="IPR047192">
    <property type="entry name" value="Euk_RPA1_DBD_C"/>
</dbReference>